<evidence type="ECO:0000313" key="16">
    <source>
        <dbReference type="Proteomes" id="UP001591681"/>
    </source>
</evidence>
<keyword evidence="5 7" id="KW-0472">Membrane</keyword>
<dbReference type="Pfam" id="PF23039">
    <property type="entry name" value="TMEM132_3rd"/>
    <property type="match status" value="1"/>
</dbReference>
<feature type="domain" description="Transmembrane protein TMEM132 sixth" evidence="14">
    <location>
        <begin position="658"/>
        <end position="772"/>
    </location>
</feature>
<dbReference type="Pfam" id="PF23487">
    <property type="entry name" value="Ig_TMEM132_6th"/>
    <property type="match status" value="1"/>
</dbReference>
<dbReference type="PANTHER" id="PTHR13388:SF26">
    <property type="entry name" value="SI:DKEY-1D7.3"/>
    <property type="match status" value="1"/>
</dbReference>
<dbReference type="InterPro" id="IPR055422">
    <property type="entry name" value="Ig_TMEM132_2nd"/>
</dbReference>
<feature type="domain" description="Transmembrane protein TMEM132 cohesin-like" evidence="11">
    <location>
        <begin position="269"/>
        <end position="410"/>
    </location>
</feature>
<dbReference type="EMBL" id="JBHFQA010000004">
    <property type="protein sequence ID" value="KAL2099851.1"/>
    <property type="molecule type" value="Genomic_DNA"/>
</dbReference>
<feature type="domain" description="Transmembrane protein TMEM132 C-terminal" evidence="9">
    <location>
        <begin position="939"/>
        <end position="1019"/>
    </location>
</feature>
<dbReference type="Proteomes" id="UP001591681">
    <property type="component" value="Unassembled WGS sequence"/>
</dbReference>
<comment type="subcellular location">
    <subcellularLocation>
        <location evidence="1">Membrane</location>
        <topology evidence="1">Single-pass type I membrane protein</topology>
    </subcellularLocation>
</comment>
<feature type="transmembrane region" description="Helical" evidence="7">
    <location>
        <begin position="970"/>
        <end position="989"/>
    </location>
</feature>
<dbReference type="Pfam" id="PF23486">
    <property type="entry name" value="Ig_TMEM132_5th"/>
    <property type="match status" value="1"/>
</dbReference>
<feature type="domain" description="Transmembrane protein TMEM132 fifth" evidence="13">
    <location>
        <begin position="513"/>
        <end position="657"/>
    </location>
</feature>
<keyword evidence="3 7" id="KW-0812">Transmembrane</keyword>
<sequence>MLGVLFLFSTALKAEELSDDPRNFLPLPVYPSVNFQIRNAEPLFLRDAGRDLMGNASLLAHRQTFMLSNFSGQQPLPSINASYERMSVERTTPPELLQTGPRIRAFILAKQVRSSAPIMRVLFHAAPSYAAAPNTSTTTGDSAPPRGRAGKSGYICVMTYAFWETREVRGACSLTAEGGSCLARLKPEPVWFGLGSGRSSQEKAAEGQGNTVELYYTTRPSPTSQCSPQDGQGRKGQLASALRYGISGPRIKRIGSLTLLRSPPGNPTFTRVRLGGTLVIQTSSKPVKTTDTATFYVFLPSASPVERFILRSTVKKGLSFSAARPSDPNLWDVALEPGRAEDPPQTLYVVCQKKISVPGKRGLLEVLQLDFEAEEFSDQSEGQLITWQLELPGNITDEGSMTIYTTLKDFIGLAPLVMDTEILNTAILTGKSVSVPVTMFAVEADGSVTDITNLTSCQSTDTDILKVSGGCDYVFVNGKETGGRVGMLVNFTYSYLSAQLEVSVWMPRLPLHIELSDSELSQIKGWRVPVLTSNQKKDSQITGEKHASAALRGRGCMLQYQHARIRVLTPFLAFADDPAAGGTLSTPPTFFLGPEWQVDVTRLVEGSMRVGDTSVARLQSGTVLAGRGVGVTTVQVMSPLSDSVLAERMVRVLDEKVSITELGVQLVSGLSLNLQLSPGSNRAIVATATIQELMQSPKQEGLISPWVQFSDGSLTALDLYDPRGYTLGASSLDASVVSVRMGPHPQLAAVAEGDGQGSLLRVELGICEACQKSKRKSKLAVGSGNIRVKFLPLPVTPEEEGSKGAGREKAESGAGGATGAQAPGGGDAKAPEAESLTSPRGVPLDVYTQAVLRDSRAQELSTTSTLQEALGVVAVSTAQGISSSTKAASSNRVATTPGQGGILKKEVGNLLMNSISHLGPEGPSQLDLFSKNVPKAVAPKKKAPTEDPPALESDLVRAFGVAFSDLEICIYALVGVSCLAILAFLLNCATYSMRSHSKKTPVQAPDPQEHRHHWVRLSAPSEQGRPPMQHPPTAAPQACKAHPEPHRRPAEAANVPPMAFERTATLGRRGTSQPCRTNSVNGRSATLLAKPVRNEPLHSPTSKRNQVQFTTFTTLDIKHLAALKRNGMEVSWAAPVSNYAEPKGAPLPDMMYPTVTPHVQA</sequence>
<dbReference type="AlphaFoldDB" id="A0ABD1KKY5"/>
<feature type="region of interest" description="Disordered" evidence="6">
    <location>
        <begin position="1020"/>
        <end position="1051"/>
    </location>
</feature>
<evidence type="ECO:0000256" key="1">
    <source>
        <dbReference type="ARBA" id="ARBA00004479"/>
    </source>
</evidence>
<dbReference type="GO" id="GO:0016020">
    <property type="term" value="C:membrane"/>
    <property type="evidence" value="ECO:0007669"/>
    <property type="project" value="UniProtKB-SubCell"/>
</dbReference>
<evidence type="ECO:0000259" key="12">
    <source>
        <dbReference type="Pfam" id="PF23481"/>
    </source>
</evidence>
<evidence type="ECO:0000256" key="3">
    <source>
        <dbReference type="ARBA" id="ARBA00022692"/>
    </source>
</evidence>
<feature type="compositionally biased region" description="Gly residues" evidence="6">
    <location>
        <begin position="813"/>
        <end position="827"/>
    </location>
</feature>
<organism evidence="15 16">
    <name type="scientific">Coilia grayii</name>
    <name type="common">Gray's grenadier anchovy</name>
    <dbReference type="NCBI Taxonomy" id="363190"/>
    <lineage>
        <taxon>Eukaryota</taxon>
        <taxon>Metazoa</taxon>
        <taxon>Chordata</taxon>
        <taxon>Craniata</taxon>
        <taxon>Vertebrata</taxon>
        <taxon>Euteleostomi</taxon>
        <taxon>Actinopterygii</taxon>
        <taxon>Neopterygii</taxon>
        <taxon>Teleostei</taxon>
        <taxon>Clupei</taxon>
        <taxon>Clupeiformes</taxon>
        <taxon>Clupeoidei</taxon>
        <taxon>Engraulidae</taxon>
        <taxon>Coilinae</taxon>
        <taxon>Coilia</taxon>
    </lineage>
</organism>
<accession>A0ABD1KKY5</accession>
<evidence type="ECO:0008006" key="17">
    <source>
        <dbReference type="Google" id="ProtNLM"/>
    </source>
</evidence>
<reference evidence="15 16" key="1">
    <citation type="submission" date="2024-09" db="EMBL/GenBank/DDBJ databases">
        <title>A chromosome-level genome assembly of Gray's grenadier anchovy, Coilia grayii.</title>
        <authorList>
            <person name="Fu Z."/>
        </authorList>
    </citation>
    <scope>NUCLEOTIDE SEQUENCE [LARGE SCALE GENOMIC DNA]</scope>
    <source>
        <strain evidence="15">G4</strain>
        <tissue evidence="15">Muscle</tissue>
    </source>
</reference>
<evidence type="ECO:0000259" key="10">
    <source>
        <dbReference type="Pfam" id="PF16070"/>
    </source>
</evidence>
<dbReference type="InterPro" id="IPR026307">
    <property type="entry name" value="TMEM132"/>
</dbReference>
<dbReference type="PANTHER" id="PTHR13388">
    <property type="entry name" value="DETONATOR, ISOFORM E"/>
    <property type="match status" value="1"/>
</dbReference>
<dbReference type="InterPro" id="IPR031435">
    <property type="entry name" value="TMEM132_N"/>
</dbReference>
<feature type="region of interest" description="Disordered" evidence="6">
    <location>
        <begin position="793"/>
        <end position="841"/>
    </location>
</feature>
<evidence type="ECO:0000259" key="9">
    <source>
        <dbReference type="Pfam" id="PF15706"/>
    </source>
</evidence>
<protein>
    <recommendedName>
        <fullName evidence="17">Transmembrane protein 132D</fullName>
    </recommendedName>
</protein>
<evidence type="ECO:0000256" key="5">
    <source>
        <dbReference type="ARBA" id="ARBA00023136"/>
    </source>
</evidence>
<keyword evidence="16" id="KW-1185">Reference proteome</keyword>
<feature type="compositionally biased region" description="Basic and acidic residues" evidence="6">
    <location>
        <begin position="800"/>
        <end position="811"/>
    </location>
</feature>
<dbReference type="InterPro" id="IPR031436">
    <property type="entry name" value="TMEM132_C"/>
</dbReference>
<comment type="similarity">
    <text evidence="2">Belongs to the TMEM132 family.</text>
</comment>
<evidence type="ECO:0000256" key="7">
    <source>
        <dbReference type="SAM" id="Phobius"/>
    </source>
</evidence>
<dbReference type="InterPro" id="IPR055424">
    <property type="entry name" value="Ig_TMEM132_6th"/>
</dbReference>
<dbReference type="Pfam" id="PF15705">
    <property type="entry name" value="TMEM132_N"/>
    <property type="match status" value="1"/>
</dbReference>
<feature type="domain" description="Transmembrane protein TMEM132 N-terminal" evidence="8">
    <location>
        <begin position="33"/>
        <end position="97"/>
    </location>
</feature>
<proteinExistence type="inferred from homology"/>
<dbReference type="InterPro" id="IPR055421">
    <property type="entry name" value="TMEM132_3rd"/>
</dbReference>
<evidence type="ECO:0000259" key="14">
    <source>
        <dbReference type="Pfam" id="PF23487"/>
    </source>
</evidence>
<keyword evidence="4 7" id="KW-1133">Transmembrane helix</keyword>
<dbReference type="Pfam" id="PF15706">
    <property type="entry name" value="TMEM132_C"/>
    <property type="match status" value="1"/>
</dbReference>
<dbReference type="Pfam" id="PF23481">
    <property type="entry name" value="Ig_TMEM132_2nd"/>
    <property type="match status" value="1"/>
</dbReference>
<evidence type="ECO:0000313" key="15">
    <source>
        <dbReference type="EMBL" id="KAL2099851.1"/>
    </source>
</evidence>
<dbReference type="InterPro" id="IPR055423">
    <property type="entry name" value="Ig_TMEM132_5th"/>
</dbReference>
<name>A0ABD1KKY5_9TELE</name>
<gene>
    <name evidence="15" type="ORF">ACEWY4_004245</name>
</gene>
<evidence type="ECO:0000256" key="4">
    <source>
        <dbReference type="ARBA" id="ARBA00022989"/>
    </source>
</evidence>
<evidence type="ECO:0000256" key="6">
    <source>
        <dbReference type="SAM" id="MobiDB-lite"/>
    </source>
</evidence>
<feature type="domain" description="Transmembrane protein family 132 fourth" evidence="10">
    <location>
        <begin position="412"/>
        <end position="509"/>
    </location>
</feature>
<feature type="domain" description="Transmembrane protein TMEM132 second Ig-like" evidence="12">
    <location>
        <begin position="102"/>
        <end position="232"/>
    </location>
</feature>
<evidence type="ECO:0000259" key="13">
    <source>
        <dbReference type="Pfam" id="PF23486"/>
    </source>
</evidence>
<feature type="compositionally biased region" description="Basic and acidic residues" evidence="6">
    <location>
        <begin position="1041"/>
        <end position="1050"/>
    </location>
</feature>
<dbReference type="InterPro" id="IPR031437">
    <property type="entry name" value="Ig_TMEM132_4th"/>
</dbReference>
<evidence type="ECO:0000259" key="8">
    <source>
        <dbReference type="Pfam" id="PF15705"/>
    </source>
</evidence>
<comment type="caution">
    <text evidence="15">The sequence shown here is derived from an EMBL/GenBank/DDBJ whole genome shotgun (WGS) entry which is preliminary data.</text>
</comment>
<evidence type="ECO:0000256" key="2">
    <source>
        <dbReference type="ARBA" id="ARBA00006166"/>
    </source>
</evidence>
<evidence type="ECO:0000259" key="11">
    <source>
        <dbReference type="Pfam" id="PF23039"/>
    </source>
</evidence>
<dbReference type="Pfam" id="PF16070">
    <property type="entry name" value="Ig_TMEM132_4th"/>
    <property type="match status" value="1"/>
</dbReference>